<dbReference type="InterPro" id="IPR043899">
    <property type="entry name" value="DUF5789"/>
</dbReference>
<dbReference type="RefSeq" id="WP_260592395.1">
    <property type="nucleotide sequence ID" value="NZ_CP104003.1"/>
</dbReference>
<dbReference type="EMBL" id="CP104003">
    <property type="protein sequence ID" value="UWM53401.1"/>
    <property type="molecule type" value="Genomic_DNA"/>
</dbReference>
<evidence type="ECO:0000313" key="1">
    <source>
        <dbReference type="EMBL" id="UWM53401.1"/>
    </source>
</evidence>
<evidence type="ECO:0008006" key="3">
    <source>
        <dbReference type="Google" id="ProtNLM"/>
    </source>
</evidence>
<name>A0A9E7U7B1_9EURY</name>
<dbReference type="KEGG" id="ssai:N0B31_14785"/>
<sequence length="94" mass="10514">MRLSDTRDRFIGEFSFPVRRTEVIEQLGDVALDAPGGEPETIGEVLDRSETTVFGSPDELFDVLVSFLGEQYVGRKYYDDRGANTGIDSEEVSF</sequence>
<evidence type="ECO:0000313" key="2">
    <source>
        <dbReference type="Proteomes" id="UP001057580"/>
    </source>
</evidence>
<organism evidence="1 2">
    <name type="scientific">Salinirubellus salinus</name>
    <dbReference type="NCBI Taxonomy" id="1364945"/>
    <lineage>
        <taxon>Archaea</taxon>
        <taxon>Methanobacteriati</taxon>
        <taxon>Methanobacteriota</taxon>
        <taxon>Stenosarchaea group</taxon>
        <taxon>Halobacteria</taxon>
        <taxon>Halobacteriales</taxon>
        <taxon>Natronomonadaceae</taxon>
        <taxon>Salinirubellus</taxon>
    </lineage>
</organism>
<dbReference type="AlphaFoldDB" id="A0A9E7U7B1"/>
<dbReference type="GeneID" id="74943713"/>
<keyword evidence="2" id="KW-1185">Reference proteome</keyword>
<dbReference type="Pfam" id="PF19102">
    <property type="entry name" value="DUF5789"/>
    <property type="match status" value="1"/>
</dbReference>
<protein>
    <recommendedName>
        <fullName evidence="3">DUF2795 domain-containing protein</fullName>
    </recommendedName>
</protein>
<proteinExistence type="predicted"/>
<dbReference type="Proteomes" id="UP001057580">
    <property type="component" value="Chromosome"/>
</dbReference>
<gene>
    <name evidence="1" type="ORF">N0B31_14785</name>
</gene>
<reference evidence="1" key="1">
    <citation type="submission" date="2022-09" db="EMBL/GenBank/DDBJ databases">
        <title>Diverse halophilic archaea isolated from saline environments.</title>
        <authorList>
            <person name="Cui H.-L."/>
        </authorList>
    </citation>
    <scope>NUCLEOTIDE SEQUENCE</scope>
    <source>
        <strain evidence="1">ZS-35-S2</strain>
    </source>
</reference>
<accession>A0A9E7U7B1</accession>